<feature type="transmembrane region" description="Helical" evidence="7">
    <location>
        <begin position="355"/>
        <end position="382"/>
    </location>
</feature>
<keyword evidence="6 7" id="KW-0472">Membrane</keyword>
<accession>W9V5P1</accession>
<evidence type="ECO:0000256" key="5">
    <source>
        <dbReference type="ARBA" id="ARBA00022989"/>
    </source>
</evidence>
<dbReference type="PANTHER" id="PTHR42865">
    <property type="entry name" value="PROTON/GLUTAMATE-ASPARTATE SYMPORTER"/>
    <property type="match status" value="1"/>
</dbReference>
<protein>
    <submittedName>
        <fullName evidence="8">Sodium:dicarboxylate symporter</fullName>
    </submittedName>
</protein>
<dbReference type="RefSeq" id="WP_052348066.1">
    <property type="nucleotide sequence ID" value="NZ_AONC01000035.1"/>
</dbReference>
<dbReference type="STRING" id="1249627.D779_2039"/>
<feature type="transmembrane region" description="Helical" evidence="7">
    <location>
        <begin position="394"/>
        <end position="417"/>
    </location>
</feature>
<keyword evidence="9" id="KW-1185">Reference proteome</keyword>
<evidence type="ECO:0000256" key="7">
    <source>
        <dbReference type="SAM" id="Phobius"/>
    </source>
</evidence>
<feature type="transmembrane region" description="Helical" evidence="7">
    <location>
        <begin position="86"/>
        <end position="108"/>
    </location>
</feature>
<dbReference type="eggNOG" id="COG1301">
    <property type="taxonomic scope" value="Bacteria"/>
</dbReference>
<dbReference type="Gene3D" id="1.10.3860.10">
    <property type="entry name" value="Sodium:dicarboxylate symporter"/>
    <property type="match status" value="1"/>
</dbReference>
<comment type="subcellular location">
    <subcellularLocation>
        <location evidence="1">Cell membrane</location>
        <topology evidence="1">Multi-pass membrane protein</topology>
    </subcellularLocation>
</comment>
<sequence>MHAQKKQPPRRLIDLALSPWLILLSMGGGLAFGTYMPEMSLNLGFVGEVYLDLMKMVVLPFMLSAVILSTQRLIQEGRSGRLFGRLVIVFAGFSVVSVLVAIGIMLVMQPGADLTPQTMSSFGEIVGGDLDSNNLSMTLNGEDQQSESSAMGFEQLLLSLVPSNIFSALVNDDTLKILVFSLLIGLAVGHVTKDASDTFGKTLEALYEGCQMLMRWMTYLLPLVLFCMTAGQLAETGVGPLLAMMQFVAAFSAASLIVLILTFWIIWFRANVTLGQAAMAMKGPFALAVATRNSVICMPIMIESLIERLGFARSQVELLVPLSVSLLRIGPMVYYACATLFIAQLYGIQLSITELALVVTASVMAGFASAGMTGLAVVSLIGVSCGYLGLPFEAAFMLFLAVDPICDLLRTLVLVLANMASVTLMTTRPEPMPEDACPV</sequence>
<keyword evidence="2" id="KW-0813">Transport</keyword>
<evidence type="ECO:0000256" key="6">
    <source>
        <dbReference type="ARBA" id="ARBA00023136"/>
    </source>
</evidence>
<keyword evidence="4 7" id="KW-0812">Transmembrane</keyword>
<feature type="transmembrane region" description="Helical" evidence="7">
    <location>
        <begin position="12"/>
        <end position="36"/>
    </location>
</feature>
<evidence type="ECO:0000256" key="3">
    <source>
        <dbReference type="ARBA" id="ARBA00022475"/>
    </source>
</evidence>
<dbReference type="PANTHER" id="PTHR42865:SF7">
    <property type="entry name" value="PROTON_GLUTAMATE-ASPARTATE SYMPORTER"/>
    <property type="match status" value="1"/>
</dbReference>
<comment type="caution">
    <text evidence="8">The sequence shown here is derived from an EMBL/GenBank/DDBJ whole genome shotgun (WGS) entry which is preliminary data.</text>
</comment>
<feature type="transmembrane region" description="Helical" evidence="7">
    <location>
        <begin position="246"/>
        <end position="268"/>
    </location>
</feature>
<evidence type="ECO:0000313" key="9">
    <source>
        <dbReference type="Proteomes" id="UP000019460"/>
    </source>
</evidence>
<proteinExistence type="predicted"/>
<dbReference type="SUPFAM" id="SSF118215">
    <property type="entry name" value="Proton glutamate symport protein"/>
    <property type="match status" value="1"/>
</dbReference>
<evidence type="ECO:0000256" key="4">
    <source>
        <dbReference type="ARBA" id="ARBA00022692"/>
    </source>
</evidence>
<feature type="transmembrane region" description="Helical" evidence="7">
    <location>
        <begin position="322"/>
        <end position="343"/>
    </location>
</feature>
<feature type="transmembrane region" description="Helical" evidence="7">
    <location>
        <begin position="280"/>
        <end position="302"/>
    </location>
</feature>
<evidence type="ECO:0000256" key="1">
    <source>
        <dbReference type="ARBA" id="ARBA00004651"/>
    </source>
</evidence>
<feature type="transmembrane region" description="Helical" evidence="7">
    <location>
        <begin position="213"/>
        <end position="234"/>
    </location>
</feature>
<evidence type="ECO:0000256" key="2">
    <source>
        <dbReference type="ARBA" id="ARBA00022448"/>
    </source>
</evidence>
<evidence type="ECO:0000313" key="8">
    <source>
        <dbReference type="EMBL" id="EXJ14833.1"/>
    </source>
</evidence>
<dbReference type="InterPro" id="IPR001991">
    <property type="entry name" value="Na-dicarboxylate_symporter"/>
</dbReference>
<gene>
    <name evidence="8" type="ORF">D779_2039</name>
</gene>
<dbReference type="Proteomes" id="UP000019460">
    <property type="component" value="Unassembled WGS sequence"/>
</dbReference>
<dbReference type="GO" id="GO:0005886">
    <property type="term" value="C:plasma membrane"/>
    <property type="evidence" value="ECO:0007669"/>
    <property type="project" value="UniProtKB-SubCell"/>
</dbReference>
<dbReference type="PRINTS" id="PR00173">
    <property type="entry name" value="EDTRNSPORT"/>
</dbReference>
<dbReference type="InterPro" id="IPR036458">
    <property type="entry name" value="Na:dicarbo_symporter_sf"/>
</dbReference>
<keyword evidence="5 7" id="KW-1133">Transmembrane helix</keyword>
<keyword evidence="3" id="KW-1003">Cell membrane</keyword>
<dbReference type="Pfam" id="PF00375">
    <property type="entry name" value="SDF"/>
    <property type="match status" value="1"/>
</dbReference>
<dbReference type="OrthoDB" id="9766690at2"/>
<dbReference type="EMBL" id="AONC01000035">
    <property type="protein sequence ID" value="EXJ14833.1"/>
    <property type="molecule type" value="Genomic_DNA"/>
</dbReference>
<organism evidence="8 9">
    <name type="scientific">Imhoffiella purpurea</name>
    <dbReference type="NCBI Taxonomy" id="1249627"/>
    <lineage>
        <taxon>Bacteria</taxon>
        <taxon>Pseudomonadati</taxon>
        <taxon>Pseudomonadota</taxon>
        <taxon>Gammaproteobacteria</taxon>
        <taxon>Chromatiales</taxon>
        <taxon>Chromatiaceae</taxon>
        <taxon>Imhoffiella</taxon>
    </lineage>
</organism>
<name>W9V5P1_9GAMM</name>
<feature type="transmembrane region" description="Helical" evidence="7">
    <location>
        <begin position="174"/>
        <end position="192"/>
    </location>
</feature>
<feature type="transmembrane region" description="Helical" evidence="7">
    <location>
        <begin position="56"/>
        <end position="74"/>
    </location>
</feature>
<dbReference type="GO" id="GO:0015293">
    <property type="term" value="F:symporter activity"/>
    <property type="evidence" value="ECO:0007669"/>
    <property type="project" value="UniProtKB-KW"/>
</dbReference>
<reference evidence="8 9" key="1">
    <citation type="submission" date="2012-11" db="EMBL/GenBank/DDBJ databases">
        <title>Genome assembly of Thiorhodococcus sp. AK35.</title>
        <authorList>
            <person name="Nupur N."/>
            <person name="Khatri I."/>
            <person name="Subramanian S."/>
            <person name="Pinnaka A."/>
        </authorList>
    </citation>
    <scope>NUCLEOTIDE SEQUENCE [LARGE SCALE GENOMIC DNA]</scope>
    <source>
        <strain evidence="8 9">AK35</strain>
    </source>
</reference>
<dbReference type="AlphaFoldDB" id="W9V5P1"/>